<protein>
    <submittedName>
        <fullName evidence="1">Uncharacterized protein</fullName>
    </submittedName>
</protein>
<evidence type="ECO:0000313" key="1">
    <source>
        <dbReference type="EMBL" id="JAH51629.1"/>
    </source>
</evidence>
<accession>A0A0E9TD49</accession>
<organism evidence="1">
    <name type="scientific">Anguilla anguilla</name>
    <name type="common">European freshwater eel</name>
    <name type="synonym">Muraena anguilla</name>
    <dbReference type="NCBI Taxonomy" id="7936"/>
    <lineage>
        <taxon>Eukaryota</taxon>
        <taxon>Metazoa</taxon>
        <taxon>Chordata</taxon>
        <taxon>Craniata</taxon>
        <taxon>Vertebrata</taxon>
        <taxon>Euteleostomi</taxon>
        <taxon>Actinopterygii</taxon>
        <taxon>Neopterygii</taxon>
        <taxon>Teleostei</taxon>
        <taxon>Anguilliformes</taxon>
        <taxon>Anguillidae</taxon>
        <taxon>Anguilla</taxon>
    </lineage>
</organism>
<dbReference type="EMBL" id="GBXM01056948">
    <property type="protein sequence ID" value="JAH51629.1"/>
    <property type="molecule type" value="Transcribed_RNA"/>
</dbReference>
<reference evidence="1" key="2">
    <citation type="journal article" date="2015" name="Fish Shellfish Immunol.">
        <title>Early steps in the European eel (Anguilla anguilla)-Vibrio vulnificus interaction in the gills: Role of the RtxA13 toxin.</title>
        <authorList>
            <person name="Callol A."/>
            <person name="Pajuelo D."/>
            <person name="Ebbesson L."/>
            <person name="Teles M."/>
            <person name="MacKenzie S."/>
            <person name="Amaro C."/>
        </authorList>
    </citation>
    <scope>NUCLEOTIDE SEQUENCE</scope>
</reference>
<proteinExistence type="predicted"/>
<sequence>MGLKNGWYFLKKS</sequence>
<reference evidence="1" key="1">
    <citation type="submission" date="2014-11" db="EMBL/GenBank/DDBJ databases">
        <authorList>
            <person name="Amaro Gonzalez C."/>
        </authorList>
    </citation>
    <scope>NUCLEOTIDE SEQUENCE</scope>
</reference>
<name>A0A0E9TD49_ANGAN</name>